<protein>
    <submittedName>
        <fullName evidence="1">Uncharacterized protein</fullName>
    </submittedName>
</protein>
<name>A0A9P7CYW8_9AGAM</name>
<evidence type="ECO:0000313" key="2">
    <source>
        <dbReference type="Proteomes" id="UP000714275"/>
    </source>
</evidence>
<organism evidence="1 2">
    <name type="scientific">Suillus placidus</name>
    <dbReference type="NCBI Taxonomy" id="48579"/>
    <lineage>
        <taxon>Eukaryota</taxon>
        <taxon>Fungi</taxon>
        <taxon>Dikarya</taxon>
        <taxon>Basidiomycota</taxon>
        <taxon>Agaricomycotina</taxon>
        <taxon>Agaricomycetes</taxon>
        <taxon>Agaricomycetidae</taxon>
        <taxon>Boletales</taxon>
        <taxon>Suillineae</taxon>
        <taxon>Suillaceae</taxon>
        <taxon>Suillus</taxon>
    </lineage>
</organism>
<dbReference type="EMBL" id="JABBWD010000058">
    <property type="protein sequence ID" value="KAG1771569.1"/>
    <property type="molecule type" value="Genomic_DNA"/>
</dbReference>
<dbReference type="Proteomes" id="UP000714275">
    <property type="component" value="Unassembled WGS sequence"/>
</dbReference>
<comment type="caution">
    <text evidence="1">The sequence shown here is derived from an EMBL/GenBank/DDBJ whole genome shotgun (WGS) entry which is preliminary data.</text>
</comment>
<gene>
    <name evidence="1" type="ORF">EV702DRAFT_1048922</name>
</gene>
<evidence type="ECO:0000313" key="1">
    <source>
        <dbReference type="EMBL" id="KAG1771569.1"/>
    </source>
</evidence>
<accession>A0A9P7CYW8</accession>
<proteinExistence type="predicted"/>
<sequence>MSYRVLVVLDPQFSHALVRDSYGCIDWVTHDYPALLAAELLDSPTLRGFVFPGESGNLIAHRPGFVPVRLHEKVWVSKTAVGSGLIPVTHKLLFWLRILHKGMTVEFMKFEKFRDILISPNLDFKKTFQQYHSICGGLDLMVDPRQMLESIVPVWPPSREILRASIKFNVIVNLDQIATRMVNSPRPRTTLLSRNNVSQSFEGWILKREGSDCNRHVLLPGKVDPLNLPPDCGHFRWLKQSYVPTLRKLGEWRIILVDCLPLWVVHTAPGNREEELVFLHRDAGLSLAEMTLRVREPYIFDDIMDPVGGTLSERRQADQELESFATTVLSQLIEVEEDLLGVPSSLRLMVRLDIGVMHGPDGRLGYFINEVERGVGIGLFSAGNPRWTLRLADEFGCSFSKWMTKTCLAMGRPIEPVT</sequence>
<keyword evidence="2" id="KW-1185">Reference proteome</keyword>
<dbReference type="OrthoDB" id="3270899at2759"/>
<reference evidence="1" key="1">
    <citation type="journal article" date="2020" name="New Phytol.">
        <title>Comparative genomics reveals dynamic genome evolution in host specialist ectomycorrhizal fungi.</title>
        <authorList>
            <person name="Lofgren L.A."/>
            <person name="Nguyen N.H."/>
            <person name="Vilgalys R."/>
            <person name="Ruytinx J."/>
            <person name="Liao H.L."/>
            <person name="Branco S."/>
            <person name="Kuo A."/>
            <person name="LaButti K."/>
            <person name="Lipzen A."/>
            <person name="Andreopoulos W."/>
            <person name="Pangilinan J."/>
            <person name="Riley R."/>
            <person name="Hundley H."/>
            <person name="Na H."/>
            <person name="Barry K."/>
            <person name="Grigoriev I.V."/>
            <person name="Stajich J.E."/>
            <person name="Kennedy P.G."/>
        </authorList>
    </citation>
    <scope>NUCLEOTIDE SEQUENCE</scope>
    <source>
        <strain evidence="1">DOB743</strain>
    </source>
</reference>
<dbReference type="AlphaFoldDB" id="A0A9P7CYW8"/>